<feature type="domain" description="Xylose isomerase-like TIM barrel" evidence="1">
    <location>
        <begin position="23"/>
        <end position="259"/>
    </location>
</feature>
<dbReference type="SUPFAM" id="SSF51658">
    <property type="entry name" value="Xylose isomerase-like"/>
    <property type="match status" value="1"/>
</dbReference>
<dbReference type="Gene3D" id="3.20.20.150">
    <property type="entry name" value="Divalent-metal-dependent TIM barrel enzymes"/>
    <property type="match status" value="1"/>
</dbReference>
<sequence>MRRFSLNQWTTKRWTVAEAVDGCVRHGVEAIGLWRQDVAAQGLDETVKLVRAAGLRVSSLCRGGFLTGPEPLAENRQAIDEAATLGASCLVMVVGGLPGVVPGEPLGAFSRDLAGARARVAEGLAALAPYAAERGVRLALEPLHPMYCADRAVLSTLGQAIDFAEPYPPEVVGVVVDSFHLWWDPGVFAQIARAGERIASYQVCDFLCPLPPDVLLGRGMMGDGVIDFTPLTRAVTEAGYDGDIEVEIFNADIWAADPETVLTTARHRYARLIAPDLQGPETDA</sequence>
<dbReference type="InterPro" id="IPR050312">
    <property type="entry name" value="IolE/XylAMocC-like"/>
</dbReference>
<evidence type="ECO:0000259" key="1">
    <source>
        <dbReference type="Pfam" id="PF01261"/>
    </source>
</evidence>
<dbReference type="InterPro" id="IPR036237">
    <property type="entry name" value="Xyl_isomerase-like_sf"/>
</dbReference>
<keyword evidence="3" id="KW-1185">Reference proteome</keyword>
<evidence type="ECO:0000313" key="3">
    <source>
        <dbReference type="Proteomes" id="UP000377595"/>
    </source>
</evidence>
<dbReference type="PANTHER" id="PTHR12110:SF52">
    <property type="entry name" value="XYLOSE ISOMERASE"/>
    <property type="match status" value="1"/>
</dbReference>
<organism evidence="2 3">
    <name type="scientific">Acrocarpospora pleiomorpha</name>
    <dbReference type="NCBI Taxonomy" id="90975"/>
    <lineage>
        <taxon>Bacteria</taxon>
        <taxon>Bacillati</taxon>
        <taxon>Actinomycetota</taxon>
        <taxon>Actinomycetes</taxon>
        <taxon>Streptosporangiales</taxon>
        <taxon>Streptosporangiaceae</taxon>
        <taxon>Acrocarpospora</taxon>
    </lineage>
</organism>
<dbReference type="PANTHER" id="PTHR12110">
    <property type="entry name" value="HYDROXYPYRUVATE ISOMERASE"/>
    <property type="match status" value="1"/>
</dbReference>
<evidence type="ECO:0000313" key="2">
    <source>
        <dbReference type="EMBL" id="GES25011.1"/>
    </source>
</evidence>
<proteinExistence type="predicted"/>
<name>A0A5M3XZN5_9ACTN</name>
<dbReference type="Pfam" id="PF01261">
    <property type="entry name" value="AP_endonuc_2"/>
    <property type="match status" value="1"/>
</dbReference>
<dbReference type="InterPro" id="IPR013022">
    <property type="entry name" value="Xyl_isomerase-like_TIM-brl"/>
</dbReference>
<protein>
    <submittedName>
        <fullName evidence="2">3-dehydroshikimate dehydratase</fullName>
    </submittedName>
</protein>
<dbReference type="RefSeq" id="WP_170321893.1">
    <property type="nucleotide sequence ID" value="NZ_BAAAHM010000033.1"/>
</dbReference>
<gene>
    <name evidence="2" type="ORF">Aple_079100</name>
</gene>
<dbReference type="AlphaFoldDB" id="A0A5M3XZN5"/>
<comment type="caution">
    <text evidence="2">The sequence shown here is derived from an EMBL/GenBank/DDBJ whole genome shotgun (WGS) entry which is preliminary data.</text>
</comment>
<dbReference type="EMBL" id="BLAF01000060">
    <property type="protein sequence ID" value="GES25011.1"/>
    <property type="molecule type" value="Genomic_DNA"/>
</dbReference>
<accession>A0A5M3XZN5</accession>
<reference evidence="2 3" key="1">
    <citation type="submission" date="2019-10" db="EMBL/GenBank/DDBJ databases">
        <title>Whole genome shotgun sequence of Acrocarpospora pleiomorpha NBRC 16267.</title>
        <authorList>
            <person name="Ichikawa N."/>
            <person name="Kimura A."/>
            <person name="Kitahashi Y."/>
            <person name="Komaki H."/>
            <person name="Oguchi A."/>
        </authorList>
    </citation>
    <scope>NUCLEOTIDE SEQUENCE [LARGE SCALE GENOMIC DNA]</scope>
    <source>
        <strain evidence="2 3">NBRC 16267</strain>
    </source>
</reference>
<dbReference type="Proteomes" id="UP000377595">
    <property type="component" value="Unassembled WGS sequence"/>
</dbReference>